<dbReference type="GO" id="GO:0008757">
    <property type="term" value="F:S-adenosylmethionine-dependent methyltransferase activity"/>
    <property type="evidence" value="ECO:0007669"/>
    <property type="project" value="InterPro"/>
</dbReference>
<organism evidence="5 6">
    <name type="scientific">Mucilaginibacter terrigena</name>
    <dbReference type="NCBI Taxonomy" id="2492395"/>
    <lineage>
        <taxon>Bacteria</taxon>
        <taxon>Pseudomonadati</taxon>
        <taxon>Bacteroidota</taxon>
        <taxon>Sphingobacteriia</taxon>
        <taxon>Sphingobacteriales</taxon>
        <taxon>Sphingobacteriaceae</taxon>
        <taxon>Mucilaginibacter</taxon>
    </lineage>
</organism>
<dbReference type="InterPro" id="IPR029063">
    <property type="entry name" value="SAM-dependent_MTases_sf"/>
</dbReference>
<name>A0A4Q5LLP2_9SPHI</name>
<evidence type="ECO:0000256" key="1">
    <source>
        <dbReference type="ARBA" id="ARBA00008361"/>
    </source>
</evidence>
<comment type="similarity">
    <text evidence="1">Belongs to the methyltransferase superfamily.</text>
</comment>
<evidence type="ECO:0000313" key="5">
    <source>
        <dbReference type="EMBL" id="RYU89993.1"/>
    </source>
</evidence>
<dbReference type="Pfam" id="PF08241">
    <property type="entry name" value="Methyltransf_11"/>
    <property type="match status" value="1"/>
</dbReference>
<dbReference type="SUPFAM" id="SSF53335">
    <property type="entry name" value="S-adenosyl-L-methionine-dependent methyltransferases"/>
    <property type="match status" value="1"/>
</dbReference>
<dbReference type="PANTHER" id="PTHR44942:SF4">
    <property type="entry name" value="METHYLTRANSFERASE TYPE 11 DOMAIN-CONTAINING PROTEIN"/>
    <property type="match status" value="1"/>
</dbReference>
<dbReference type="RefSeq" id="WP_129876651.1">
    <property type="nucleotide sequence ID" value="NZ_SEWG01000004.1"/>
</dbReference>
<accession>A0A4Q5LLP2</accession>
<dbReference type="GO" id="GO:0032259">
    <property type="term" value="P:methylation"/>
    <property type="evidence" value="ECO:0007669"/>
    <property type="project" value="UniProtKB-KW"/>
</dbReference>
<feature type="domain" description="Methyltransferase type 11" evidence="4">
    <location>
        <begin position="45"/>
        <end position="136"/>
    </location>
</feature>
<evidence type="ECO:0000259" key="4">
    <source>
        <dbReference type="Pfam" id="PF08241"/>
    </source>
</evidence>
<dbReference type="InterPro" id="IPR013216">
    <property type="entry name" value="Methyltransf_11"/>
</dbReference>
<gene>
    <name evidence="5" type="ORF">EWM62_10635</name>
</gene>
<keyword evidence="3 5" id="KW-0808">Transferase</keyword>
<dbReference type="Gene3D" id="3.40.50.150">
    <property type="entry name" value="Vaccinia Virus protein VP39"/>
    <property type="match status" value="1"/>
</dbReference>
<dbReference type="PANTHER" id="PTHR44942">
    <property type="entry name" value="METHYLTRANSF_11 DOMAIN-CONTAINING PROTEIN"/>
    <property type="match status" value="1"/>
</dbReference>
<evidence type="ECO:0000256" key="3">
    <source>
        <dbReference type="ARBA" id="ARBA00022679"/>
    </source>
</evidence>
<sequence>MTTNSTSRFSKRVNNYVKYRPGYPTLIIDFLQQDFNLTTDKLIADIGAGTGISTQLFLDAGYRVIAVEPNQPMRDKAIELLGNWPGFKAQNGTAEETGLANGSIDAVIAGQAFHWFDAKKTKAEFERILKPGGMVALIWNERKTSSAFEKEYDELIIKHGKDYAQVDHRNIDAEHIAKFFAPQPYRLETFYNEQIFDFDGLKGRLSSSSYMPTIDDAGYQPMITDLKAIFDKYQHKGLITIQYDTNVYVGRVSH</sequence>
<comment type="caution">
    <text evidence="5">The sequence shown here is derived from an EMBL/GenBank/DDBJ whole genome shotgun (WGS) entry which is preliminary data.</text>
</comment>
<reference evidence="5 6" key="1">
    <citation type="submission" date="2019-02" db="EMBL/GenBank/DDBJ databases">
        <title>Bacterial novel species Mucilaginibacter sp. 17JY9-4 isolated from soil.</title>
        <authorList>
            <person name="Jung H.-Y."/>
        </authorList>
    </citation>
    <scope>NUCLEOTIDE SEQUENCE [LARGE SCALE GENOMIC DNA]</scope>
    <source>
        <strain evidence="5 6">17JY9-4</strain>
    </source>
</reference>
<dbReference type="CDD" id="cd02440">
    <property type="entry name" value="AdoMet_MTases"/>
    <property type="match status" value="1"/>
</dbReference>
<dbReference type="EMBL" id="SEWG01000004">
    <property type="protein sequence ID" value="RYU89993.1"/>
    <property type="molecule type" value="Genomic_DNA"/>
</dbReference>
<proteinExistence type="inferred from homology"/>
<dbReference type="InterPro" id="IPR051052">
    <property type="entry name" value="Diverse_substrate_MTase"/>
</dbReference>
<evidence type="ECO:0000313" key="6">
    <source>
        <dbReference type="Proteomes" id="UP000293331"/>
    </source>
</evidence>
<dbReference type="OrthoDB" id="9797252at2"/>
<protein>
    <submittedName>
        <fullName evidence="5">Class I SAM-dependent methyltransferase</fullName>
    </submittedName>
</protein>
<keyword evidence="2 5" id="KW-0489">Methyltransferase</keyword>
<evidence type="ECO:0000256" key="2">
    <source>
        <dbReference type="ARBA" id="ARBA00022603"/>
    </source>
</evidence>
<keyword evidence="6" id="KW-1185">Reference proteome</keyword>
<dbReference type="AlphaFoldDB" id="A0A4Q5LLP2"/>
<dbReference type="Proteomes" id="UP000293331">
    <property type="component" value="Unassembled WGS sequence"/>
</dbReference>